<feature type="compositionally biased region" description="Basic and acidic residues" evidence="1">
    <location>
        <begin position="26"/>
        <end position="37"/>
    </location>
</feature>
<reference evidence="2" key="1">
    <citation type="journal article" date="2014" name="Front. Microbiol.">
        <title>High frequency of phylogenetically diverse reductive dehalogenase-homologous genes in deep subseafloor sedimentary metagenomes.</title>
        <authorList>
            <person name="Kawai M."/>
            <person name="Futagami T."/>
            <person name="Toyoda A."/>
            <person name="Takaki Y."/>
            <person name="Nishi S."/>
            <person name="Hori S."/>
            <person name="Arai W."/>
            <person name="Tsubouchi T."/>
            <person name="Morono Y."/>
            <person name="Uchiyama I."/>
            <person name="Ito T."/>
            <person name="Fujiyama A."/>
            <person name="Inagaki F."/>
            <person name="Takami H."/>
        </authorList>
    </citation>
    <scope>NUCLEOTIDE SEQUENCE</scope>
    <source>
        <strain evidence="2">Expedition CK06-06</strain>
    </source>
</reference>
<evidence type="ECO:0000313" key="2">
    <source>
        <dbReference type="EMBL" id="GAG71667.1"/>
    </source>
</evidence>
<accession>X1AQN9</accession>
<feature type="non-terminal residue" evidence="2">
    <location>
        <position position="1"/>
    </location>
</feature>
<dbReference type="AlphaFoldDB" id="X1AQN9"/>
<feature type="region of interest" description="Disordered" evidence="1">
    <location>
        <begin position="1"/>
        <end position="37"/>
    </location>
</feature>
<gene>
    <name evidence="2" type="ORF">S01H4_11267</name>
</gene>
<name>X1AQN9_9ZZZZ</name>
<evidence type="ECO:0000256" key="1">
    <source>
        <dbReference type="SAM" id="MobiDB-lite"/>
    </source>
</evidence>
<comment type="caution">
    <text evidence="2">The sequence shown here is derived from an EMBL/GenBank/DDBJ whole genome shotgun (WGS) entry which is preliminary data.</text>
</comment>
<feature type="compositionally biased region" description="Basic and acidic residues" evidence="1">
    <location>
        <begin position="1"/>
        <end position="16"/>
    </location>
</feature>
<sequence>AMGIIHSEDYLGKEETDAAEASFPGDEARKTDTGDTG</sequence>
<protein>
    <submittedName>
        <fullName evidence="2">Uncharacterized protein</fullName>
    </submittedName>
</protein>
<proteinExistence type="predicted"/>
<dbReference type="EMBL" id="BART01004513">
    <property type="protein sequence ID" value="GAG71667.1"/>
    <property type="molecule type" value="Genomic_DNA"/>
</dbReference>
<organism evidence="2">
    <name type="scientific">marine sediment metagenome</name>
    <dbReference type="NCBI Taxonomy" id="412755"/>
    <lineage>
        <taxon>unclassified sequences</taxon>
        <taxon>metagenomes</taxon>
        <taxon>ecological metagenomes</taxon>
    </lineage>
</organism>